<dbReference type="OrthoDB" id="5827494at2759"/>
<dbReference type="InterPro" id="IPR027913">
    <property type="entry name" value="DUF4473"/>
</dbReference>
<dbReference type="Proteomes" id="UP000230233">
    <property type="component" value="Chromosome V"/>
</dbReference>
<organism evidence="1 2">
    <name type="scientific">Caenorhabditis nigoni</name>
    <dbReference type="NCBI Taxonomy" id="1611254"/>
    <lineage>
        <taxon>Eukaryota</taxon>
        <taxon>Metazoa</taxon>
        <taxon>Ecdysozoa</taxon>
        <taxon>Nematoda</taxon>
        <taxon>Chromadorea</taxon>
        <taxon>Rhabditida</taxon>
        <taxon>Rhabditina</taxon>
        <taxon>Rhabditomorpha</taxon>
        <taxon>Rhabditoidea</taxon>
        <taxon>Rhabditidae</taxon>
        <taxon>Peloderinae</taxon>
        <taxon>Caenorhabditis</taxon>
    </lineage>
</organism>
<evidence type="ECO:0000313" key="1">
    <source>
        <dbReference type="EMBL" id="PIC29895.1"/>
    </source>
</evidence>
<proteinExistence type="predicted"/>
<keyword evidence="2" id="KW-1185">Reference proteome</keyword>
<dbReference type="PANTHER" id="PTHR33272">
    <property type="entry name" value="PROTEIN CBG22877-RELATED"/>
    <property type="match status" value="1"/>
</dbReference>
<name>A0A2G5TRF0_9PELO</name>
<dbReference type="EMBL" id="PDUG01000005">
    <property type="protein sequence ID" value="PIC29895.1"/>
    <property type="molecule type" value="Genomic_DNA"/>
</dbReference>
<dbReference type="Pfam" id="PF14747">
    <property type="entry name" value="DUF4473"/>
    <property type="match status" value="1"/>
</dbReference>
<reference evidence="2" key="1">
    <citation type="submission" date="2017-10" db="EMBL/GenBank/DDBJ databases">
        <title>Rapid genome shrinkage in a self-fertile nematode reveals novel sperm competition proteins.</title>
        <authorList>
            <person name="Yin D."/>
            <person name="Schwarz E.M."/>
            <person name="Thomas C.G."/>
            <person name="Felde R.L."/>
            <person name="Korf I.F."/>
            <person name="Cutter A.D."/>
            <person name="Schartner C.M."/>
            <person name="Ralston E.J."/>
            <person name="Meyer B.J."/>
            <person name="Haag E.S."/>
        </authorList>
    </citation>
    <scope>NUCLEOTIDE SEQUENCE [LARGE SCALE GENOMIC DNA]</scope>
    <source>
        <strain evidence="2">JU1422</strain>
    </source>
</reference>
<dbReference type="AlphaFoldDB" id="A0A2G5TRF0"/>
<sequence length="95" mass="10887">MSTRPTGADYRAELQKVGLSEKCIDGLMNVGGTAYVNFEKNYGPSPNFQDAIEAVCKMFMENKKFVKTQSEEDQKKYAIHLENQKKRQEEAYLID</sequence>
<accession>A0A2G5TRF0</accession>
<gene>
    <name evidence="1" type="primary">Cnig_chr_V.g21321</name>
    <name evidence="1" type="ORF">B9Z55_021321</name>
</gene>
<evidence type="ECO:0000313" key="2">
    <source>
        <dbReference type="Proteomes" id="UP000230233"/>
    </source>
</evidence>
<comment type="caution">
    <text evidence="1">The sequence shown here is derived from an EMBL/GenBank/DDBJ whole genome shotgun (WGS) entry which is preliminary data.</text>
</comment>
<dbReference type="PANTHER" id="PTHR33272:SF4">
    <property type="entry name" value="30S RIBOSOMAL PROTEIN S15-RELATED"/>
    <property type="match status" value="1"/>
</dbReference>
<protein>
    <submittedName>
        <fullName evidence="1">Uncharacterized protein</fullName>
    </submittedName>
</protein>